<reference evidence="2 3" key="1">
    <citation type="submission" date="2018-07" db="EMBL/GenBank/DDBJ databases">
        <title>Genomic Encyclopedia of Type Strains, Phase III (KMG-III): the genomes of soil and plant-associated and newly described type strains.</title>
        <authorList>
            <person name="Whitman W."/>
        </authorList>
    </citation>
    <scope>NUCLEOTIDE SEQUENCE [LARGE SCALE GENOMIC DNA]</scope>
    <source>
        <strain evidence="2 3">31-25a</strain>
    </source>
</reference>
<dbReference type="AlphaFoldDB" id="A0A368YPV9"/>
<sequence length="162" mass="18128">MIRIVLIGLWICAVALGSLYLAVWQNSATAAVAPNTQEALDDGKTEVFSVPIIVDNAVQGYVVSQLAYTLDHTVNASFKIPVSYFINDEIFSQFYGHYSDVKNIQDVKFDDVKKSIIDGVNARFPQPLVKDLLVEQFNYITAKEIRDQNTKGLQRQQAPQSE</sequence>
<accession>A0A368YPV9</accession>
<gene>
    <name evidence="2" type="ORF">C7476_10859</name>
</gene>
<dbReference type="EMBL" id="QPJM01000008">
    <property type="protein sequence ID" value="RCW82245.1"/>
    <property type="molecule type" value="Genomic_DNA"/>
</dbReference>
<dbReference type="RefSeq" id="WP_114430733.1">
    <property type="nucleotide sequence ID" value="NZ_QPJM01000008.1"/>
</dbReference>
<evidence type="ECO:0000313" key="3">
    <source>
        <dbReference type="Proteomes" id="UP000253324"/>
    </source>
</evidence>
<keyword evidence="3" id="KW-1185">Reference proteome</keyword>
<organism evidence="2 3">
    <name type="scientific">Phyllobacterium bourgognense</name>
    <dbReference type="NCBI Taxonomy" id="314236"/>
    <lineage>
        <taxon>Bacteria</taxon>
        <taxon>Pseudomonadati</taxon>
        <taxon>Pseudomonadota</taxon>
        <taxon>Alphaproteobacteria</taxon>
        <taxon>Hyphomicrobiales</taxon>
        <taxon>Phyllobacteriaceae</taxon>
        <taxon>Phyllobacterium</taxon>
    </lineage>
</organism>
<keyword evidence="1" id="KW-0732">Signal</keyword>
<evidence type="ECO:0000256" key="1">
    <source>
        <dbReference type="SAM" id="SignalP"/>
    </source>
</evidence>
<dbReference type="Proteomes" id="UP000253324">
    <property type="component" value="Unassembled WGS sequence"/>
</dbReference>
<comment type="caution">
    <text evidence="2">The sequence shown here is derived from an EMBL/GenBank/DDBJ whole genome shotgun (WGS) entry which is preliminary data.</text>
</comment>
<feature type="chain" id="PRO_5017043719" evidence="1">
    <location>
        <begin position="31"/>
        <end position="162"/>
    </location>
</feature>
<dbReference type="OrthoDB" id="7847400at2"/>
<evidence type="ECO:0000313" key="2">
    <source>
        <dbReference type="EMBL" id="RCW82245.1"/>
    </source>
</evidence>
<proteinExistence type="predicted"/>
<feature type="signal peptide" evidence="1">
    <location>
        <begin position="1"/>
        <end position="30"/>
    </location>
</feature>
<protein>
    <submittedName>
        <fullName evidence="2">Uncharacterized protein</fullName>
    </submittedName>
</protein>
<name>A0A368YPV9_9HYPH</name>